<dbReference type="VEuPathDB" id="FungiDB:RhiirFUN_018718"/>
<dbReference type="Proteomes" id="UP000684084">
    <property type="component" value="Unassembled WGS sequence"/>
</dbReference>
<gene>
    <name evidence="1" type="ORF">CHRIB12_LOCUS11123</name>
</gene>
<dbReference type="EMBL" id="CAGKOT010000023">
    <property type="protein sequence ID" value="CAB5367014.1"/>
    <property type="molecule type" value="Genomic_DNA"/>
</dbReference>
<protein>
    <submittedName>
        <fullName evidence="1">Uncharacterized protein</fullName>
    </submittedName>
</protein>
<dbReference type="AlphaFoldDB" id="A0A916E7K5"/>
<sequence>MDHLTLENAVGRDTVCEKLIFPNFFFKVRIDLERELQTRFEMMRSQTFDYFIIPTSHIHQISGIDQITWRHIIIRLAWSSLSDYLIISFFSWC</sequence>
<reference evidence="1" key="1">
    <citation type="submission" date="2020-05" db="EMBL/GenBank/DDBJ databases">
        <authorList>
            <person name="Rincon C."/>
            <person name="Sanders R I."/>
            <person name="Robbins C."/>
            <person name="Chaturvedi A."/>
        </authorList>
    </citation>
    <scope>NUCLEOTIDE SEQUENCE</scope>
    <source>
        <strain evidence="1">CHB12</strain>
    </source>
</reference>
<evidence type="ECO:0000313" key="2">
    <source>
        <dbReference type="Proteomes" id="UP000684084"/>
    </source>
</evidence>
<comment type="caution">
    <text evidence="1">The sequence shown here is derived from an EMBL/GenBank/DDBJ whole genome shotgun (WGS) entry which is preliminary data.</text>
</comment>
<evidence type="ECO:0000313" key="1">
    <source>
        <dbReference type="EMBL" id="CAB5367014.1"/>
    </source>
</evidence>
<organism evidence="1 2">
    <name type="scientific">Rhizophagus irregularis</name>
    <dbReference type="NCBI Taxonomy" id="588596"/>
    <lineage>
        <taxon>Eukaryota</taxon>
        <taxon>Fungi</taxon>
        <taxon>Fungi incertae sedis</taxon>
        <taxon>Mucoromycota</taxon>
        <taxon>Glomeromycotina</taxon>
        <taxon>Glomeromycetes</taxon>
        <taxon>Glomerales</taxon>
        <taxon>Glomeraceae</taxon>
        <taxon>Rhizophagus</taxon>
    </lineage>
</organism>
<proteinExistence type="predicted"/>
<name>A0A916E7K5_9GLOM</name>
<accession>A0A916E7K5</accession>
<dbReference type="OrthoDB" id="10392276at2759"/>